<evidence type="ECO:0000256" key="2">
    <source>
        <dbReference type="ARBA" id="ARBA00023157"/>
    </source>
</evidence>
<evidence type="ECO:0000256" key="1">
    <source>
        <dbReference type="ARBA" id="ARBA00004167"/>
    </source>
</evidence>
<name>A0AA40HAE3_CNENI</name>
<comment type="caution">
    <text evidence="5">The sequence shown here is derived from an EMBL/GenBank/DDBJ whole genome shotgun (WGS) entry which is preliminary data.</text>
</comment>
<dbReference type="InterPro" id="IPR001762">
    <property type="entry name" value="Disintegrin_dom"/>
</dbReference>
<dbReference type="PROSITE" id="PS50214">
    <property type="entry name" value="DISINTEGRIN_2"/>
    <property type="match status" value="1"/>
</dbReference>
<reference evidence="5" key="1">
    <citation type="submission" date="2023-06" db="EMBL/GenBank/DDBJ databases">
        <title>Reference genome for the Northern bat (Eptesicus nilssonii), a most northern bat species.</title>
        <authorList>
            <person name="Laine V.N."/>
            <person name="Pulliainen A.T."/>
            <person name="Lilley T.M."/>
        </authorList>
    </citation>
    <scope>NUCLEOTIDE SEQUENCE</scope>
    <source>
        <strain evidence="5">BLF_Eptnil</strain>
        <tissue evidence="5">Kidney</tissue>
    </source>
</reference>
<dbReference type="InterPro" id="IPR036436">
    <property type="entry name" value="Disintegrin_dom_sf"/>
</dbReference>
<evidence type="ECO:0000259" key="4">
    <source>
        <dbReference type="PROSITE" id="PS50214"/>
    </source>
</evidence>
<dbReference type="InterPro" id="IPR006586">
    <property type="entry name" value="ADAM_Cys-rich"/>
</dbReference>
<dbReference type="GO" id="GO:0008584">
    <property type="term" value="P:male gonad development"/>
    <property type="evidence" value="ECO:0007669"/>
    <property type="project" value="TreeGrafter"/>
</dbReference>
<evidence type="ECO:0000313" key="5">
    <source>
        <dbReference type="EMBL" id="KAK1327327.1"/>
    </source>
</evidence>
<sequence length="245" mass="27516">MYRYPVLTDAFSNCSVSFLQNSYCADHAECLYLTAFVHANERLTVTRCGNSEVEDKEHCDCGSFKECYTNTCCKTDCSFTPGSACNRERCCTNCTYTPVGTLCRPIQNICDLPEYCMGRKRAAPMNFYLQHGTSCTKEAYCYHGNCTDRNMHCKEIFGKGHCMLQITATALMDWHADLDTVKLLMCSIHTLVIPLTICVDAYSLSTSLICRGCKNTWVSISLSGQTPGVLDWKHTVEQKQLTLVL</sequence>
<dbReference type="GO" id="GO:0009897">
    <property type="term" value="C:external side of plasma membrane"/>
    <property type="evidence" value="ECO:0007669"/>
    <property type="project" value="TreeGrafter"/>
</dbReference>
<protein>
    <recommendedName>
        <fullName evidence="4">Disintegrin domain-containing protein</fullName>
    </recommendedName>
</protein>
<dbReference type="FunFam" id="4.10.70.10:FF:000001">
    <property type="entry name" value="Disintegrin and metalloproteinase domain-containing protein 22"/>
    <property type="match status" value="1"/>
</dbReference>
<organism evidence="5 6">
    <name type="scientific">Cnephaeus nilssonii</name>
    <name type="common">Northern bat</name>
    <name type="synonym">Eptesicus nilssonii</name>
    <dbReference type="NCBI Taxonomy" id="3371016"/>
    <lineage>
        <taxon>Eukaryota</taxon>
        <taxon>Metazoa</taxon>
        <taxon>Chordata</taxon>
        <taxon>Craniata</taxon>
        <taxon>Vertebrata</taxon>
        <taxon>Euteleostomi</taxon>
        <taxon>Mammalia</taxon>
        <taxon>Eutheria</taxon>
        <taxon>Laurasiatheria</taxon>
        <taxon>Chiroptera</taxon>
        <taxon>Yangochiroptera</taxon>
        <taxon>Vespertilionidae</taxon>
        <taxon>Cnephaeus</taxon>
    </lineage>
</organism>
<dbReference type="Pfam" id="PF00200">
    <property type="entry name" value="Disintegrin"/>
    <property type="match status" value="1"/>
</dbReference>
<evidence type="ECO:0000256" key="3">
    <source>
        <dbReference type="PROSITE-ProRule" id="PRU00068"/>
    </source>
</evidence>
<dbReference type="AlphaFoldDB" id="A0AA40HAE3"/>
<dbReference type="EMBL" id="JAULJE010000090">
    <property type="protein sequence ID" value="KAK1327327.1"/>
    <property type="molecule type" value="Genomic_DNA"/>
</dbReference>
<comment type="subcellular location">
    <subcellularLocation>
        <location evidence="1">Membrane</location>
        <topology evidence="1">Single-pass membrane protein</topology>
    </subcellularLocation>
</comment>
<dbReference type="Proteomes" id="UP001177744">
    <property type="component" value="Unassembled WGS sequence"/>
</dbReference>
<dbReference type="Gene3D" id="4.10.70.10">
    <property type="entry name" value="Disintegrin domain"/>
    <property type="match status" value="1"/>
</dbReference>
<gene>
    <name evidence="5" type="ORF">QTO34_020245</name>
</gene>
<dbReference type="SMART" id="SM00608">
    <property type="entry name" value="ACR"/>
    <property type="match status" value="1"/>
</dbReference>
<dbReference type="SUPFAM" id="SSF57552">
    <property type="entry name" value="Blood coagulation inhibitor (disintegrin)"/>
    <property type="match status" value="1"/>
</dbReference>
<proteinExistence type="predicted"/>
<dbReference type="GO" id="GO:1990913">
    <property type="term" value="C:sperm head plasma membrane"/>
    <property type="evidence" value="ECO:0007669"/>
    <property type="project" value="TreeGrafter"/>
</dbReference>
<comment type="caution">
    <text evidence="3">Lacks conserved residue(s) required for the propagation of feature annotation.</text>
</comment>
<feature type="domain" description="Disintegrin" evidence="4">
    <location>
        <begin position="45"/>
        <end position="131"/>
    </location>
</feature>
<keyword evidence="2" id="KW-1015">Disulfide bond</keyword>
<keyword evidence="6" id="KW-1185">Reference proteome</keyword>
<accession>A0AA40HAE3</accession>
<evidence type="ECO:0000313" key="6">
    <source>
        <dbReference type="Proteomes" id="UP001177744"/>
    </source>
</evidence>
<dbReference type="PANTHER" id="PTHR11905">
    <property type="entry name" value="ADAM A DISINTEGRIN AND METALLOPROTEASE DOMAIN"/>
    <property type="match status" value="1"/>
</dbReference>
<dbReference type="SMART" id="SM00050">
    <property type="entry name" value="DISIN"/>
    <property type="match status" value="1"/>
</dbReference>
<dbReference type="PANTHER" id="PTHR11905:SF140">
    <property type="entry name" value="A DISINTEGRIN AND METALLOPEPTIDASE DOMAIN 6-RELATED"/>
    <property type="match status" value="1"/>
</dbReference>